<gene>
    <name evidence="1" type="ORF">POL58_18540</name>
</gene>
<protein>
    <recommendedName>
        <fullName evidence="3">WAP domain-containing protein</fullName>
    </recommendedName>
</protein>
<comment type="caution">
    <text evidence="1">The sequence shown here is derived from an EMBL/GenBank/DDBJ whole genome shotgun (WGS) entry which is preliminary data.</text>
</comment>
<organism evidence="1 2">
    <name type="scientific">Nannocystis radixulma</name>
    <dbReference type="NCBI Taxonomy" id="2995305"/>
    <lineage>
        <taxon>Bacteria</taxon>
        <taxon>Pseudomonadati</taxon>
        <taxon>Myxococcota</taxon>
        <taxon>Polyangia</taxon>
        <taxon>Nannocystales</taxon>
        <taxon>Nannocystaceae</taxon>
        <taxon>Nannocystis</taxon>
    </lineage>
</organism>
<dbReference type="EMBL" id="JAQNDN010000010">
    <property type="protein sequence ID" value="MDC0669758.1"/>
    <property type="molecule type" value="Genomic_DNA"/>
</dbReference>
<evidence type="ECO:0008006" key="3">
    <source>
        <dbReference type="Google" id="ProtNLM"/>
    </source>
</evidence>
<name>A0ABT5B8H1_9BACT</name>
<evidence type="ECO:0000313" key="2">
    <source>
        <dbReference type="Proteomes" id="UP001217838"/>
    </source>
</evidence>
<proteinExistence type="predicted"/>
<dbReference type="Proteomes" id="UP001217838">
    <property type="component" value="Unassembled WGS sequence"/>
</dbReference>
<keyword evidence="2" id="KW-1185">Reference proteome</keyword>
<sequence length="43" mass="4677">MREGCDDPTCENVESCIIDMMDNSECPEGHYCSTACCFAIVPG</sequence>
<reference evidence="1 2" key="1">
    <citation type="submission" date="2022-11" db="EMBL/GenBank/DDBJ databases">
        <title>Minimal conservation of predation-associated metabolite biosynthetic gene clusters underscores biosynthetic potential of Myxococcota including descriptions for ten novel species: Archangium lansinium sp. nov., Myxococcus landrumus sp. nov., Nannocystis bai.</title>
        <authorList>
            <person name="Ahearne A."/>
            <person name="Stevens C."/>
            <person name="Dowd S."/>
        </authorList>
    </citation>
    <scope>NUCLEOTIDE SEQUENCE [LARGE SCALE GENOMIC DNA]</scope>
    <source>
        <strain evidence="1 2">NCELM</strain>
    </source>
</reference>
<dbReference type="RefSeq" id="WP_271999561.1">
    <property type="nucleotide sequence ID" value="NZ_JAQNDN010000010.1"/>
</dbReference>
<evidence type="ECO:0000313" key="1">
    <source>
        <dbReference type="EMBL" id="MDC0669758.1"/>
    </source>
</evidence>
<accession>A0ABT5B8H1</accession>